<dbReference type="InterPro" id="IPR001845">
    <property type="entry name" value="HTH_ArsR_DNA-bd_dom"/>
</dbReference>
<comment type="caution">
    <text evidence="3">The sequence shown here is derived from an EMBL/GenBank/DDBJ whole genome shotgun (WGS) entry which is preliminary data.</text>
</comment>
<protein>
    <recommendedName>
        <fullName evidence="2">HTH arsR-type domain-containing protein</fullName>
    </recommendedName>
</protein>
<dbReference type="PANTHER" id="PTHR38600">
    <property type="entry name" value="TRANSCRIPTIONAL REGULATORY PROTEIN"/>
    <property type="match status" value="1"/>
</dbReference>
<dbReference type="Proteomes" id="UP001501803">
    <property type="component" value="Unassembled WGS sequence"/>
</dbReference>
<dbReference type="SUPFAM" id="SSF46785">
    <property type="entry name" value="Winged helix' DNA-binding domain"/>
    <property type="match status" value="1"/>
</dbReference>
<dbReference type="InterPro" id="IPR036388">
    <property type="entry name" value="WH-like_DNA-bd_sf"/>
</dbReference>
<evidence type="ECO:0000313" key="4">
    <source>
        <dbReference type="Proteomes" id="UP001501803"/>
    </source>
</evidence>
<evidence type="ECO:0000259" key="2">
    <source>
        <dbReference type="PROSITE" id="PS50987"/>
    </source>
</evidence>
<dbReference type="PANTHER" id="PTHR38600:SF2">
    <property type="entry name" value="SLL0088 PROTEIN"/>
    <property type="match status" value="1"/>
</dbReference>
<dbReference type="InterPro" id="IPR011991">
    <property type="entry name" value="ArsR-like_HTH"/>
</dbReference>
<feature type="domain" description="HTH arsR-type" evidence="2">
    <location>
        <begin position="36"/>
        <end position="130"/>
    </location>
</feature>
<dbReference type="PROSITE" id="PS50987">
    <property type="entry name" value="HTH_ARSR_2"/>
    <property type="match status" value="1"/>
</dbReference>
<dbReference type="Pfam" id="PF12840">
    <property type="entry name" value="HTH_20"/>
    <property type="match status" value="1"/>
</dbReference>
<dbReference type="CDD" id="cd00090">
    <property type="entry name" value="HTH_ARSR"/>
    <property type="match status" value="1"/>
</dbReference>
<dbReference type="NCBIfam" id="NF033788">
    <property type="entry name" value="HTH_metalloreg"/>
    <property type="match status" value="1"/>
</dbReference>
<accession>A0ABP7K2N4</accession>
<dbReference type="EMBL" id="BAABCN010000002">
    <property type="protein sequence ID" value="GAA3862243.1"/>
    <property type="molecule type" value="Genomic_DNA"/>
</dbReference>
<gene>
    <name evidence="3" type="ORF">GCM10022381_03070</name>
</gene>
<proteinExistence type="predicted"/>
<dbReference type="SMART" id="SM00418">
    <property type="entry name" value="HTH_ARSR"/>
    <property type="match status" value="1"/>
</dbReference>
<feature type="region of interest" description="Disordered" evidence="1">
    <location>
        <begin position="144"/>
        <end position="174"/>
    </location>
</feature>
<keyword evidence="4" id="KW-1185">Reference proteome</keyword>
<evidence type="ECO:0000313" key="3">
    <source>
        <dbReference type="EMBL" id="GAA3862243.1"/>
    </source>
</evidence>
<dbReference type="Gene3D" id="1.10.10.10">
    <property type="entry name" value="Winged helix-like DNA-binding domain superfamily/Winged helix DNA-binding domain"/>
    <property type="match status" value="1"/>
</dbReference>
<reference evidence="4" key="1">
    <citation type="journal article" date="2019" name="Int. J. Syst. Evol. Microbiol.">
        <title>The Global Catalogue of Microorganisms (GCM) 10K type strain sequencing project: providing services to taxonomists for standard genome sequencing and annotation.</title>
        <authorList>
            <consortium name="The Broad Institute Genomics Platform"/>
            <consortium name="The Broad Institute Genome Sequencing Center for Infectious Disease"/>
            <person name="Wu L."/>
            <person name="Ma J."/>
        </authorList>
    </citation>
    <scope>NUCLEOTIDE SEQUENCE [LARGE SCALE GENOMIC DNA]</scope>
    <source>
        <strain evidence="4">JCM 17021</strain>
    </source>
</reference>
<evidence type="ECO:0000256" key="1">
    <source>
        <dbReference type="SAM" id="MobiDB-lite"/>
    </source>
</evidence>
<name>A0ABP7K2N4_9MICO</name>
<feature type="compositionally biased region" description="Low complexity" evidence="1">
    <location>
        <begin position="146"/>
        <end position="174"/>
    </location>
</feature>
<organism evidence="3 4">
    <name type="scientific">Leifsonia kafniensis</name>
    <dbReference type="NCBI Taxonomy" id="475957"/>
    <lineage>
        <taxon>Bacteria</taxon>
        <taxon>Bacillati</taxon>
        <taxon>Actinomycetota</taxon>
        <taxon>Actinomycetes</taxon>
        <taxon>Micrococcales</taxon>
        <taxon>Microbacteriaceae</taxon>
        <taxon>Leifsonia</taxon>
    </lineage>
</organism>
<dbReference type="InterPro" id="IPR036390">
    <property type="entry name" value="WH_DNA-bd_sf"/>
</dbReference>
<sequence>MVEPVETRGAAALHALMGGIWSASGLLTVEGDRHIFTRMGEYHMDAVLGAVADPTRRAILDRLLRSDARVTDIASAFPISLNSTSKHIRVLERAELVTRTVHGREHVLSLRAEGLGEAMAWMQQYHAFWEQRLAALEEFVMHSTDAAPAEGEPTAESEPTAAGEPTAATNGAER</sequence>